<reference evidence="1" key="2">
    <citation type="journal article" date="2021" name="PeerJ">
        <title>Extensive microbial diversity within the chicken gut microbiome revealed by metagenomics and culture.</title>
        <authorList>
            <person name="Gilroy R."/>
            <person name="Ravi A."/>
            <person name="Getino M."/>
            <person name="Pursley I."/>
            <person name="Horton D.L."/>
            <person name="Alikhan N.F."/>
            <person name="Baker D."/>
            <person name="Gharbi K."/>
            <person name="Hall N."/>
            <person name="Watson M."/>
            <person name="Adriaenssens E.M."/>
            <person name="Foster-Nyarko E."/>
            <person name="Jarju S."/>
            <person name="Secka A."/>
            <person name="Antonio M."/>
            <person name="Oren A."/>
            <person name="Chaudhuri R.R."/>
            <person name="La Ragione R."/>
            <person name="Hildebrand F."/>
            <person name="Pallen M.J."/>
        </authorList>
    </citation>
    <scope>NUCLEOTIDE SEQUENCE</scope>
    <source>
        <strain evidence="1">D3-1215</strain>
    </source>
</reference>
<comment type="caution">
    <text evidence="1">The sequence shown here is derived from an EMBL/GenBank/DDBJ whole genome shotgun (WGS) entry which is preliminary data.</text>
</comment>
<dbReference type="EMBL" id="JADIMR010000054">
    <property type="protein sequence ID" value="MBO8446866.1"/>
    <property type="molecule type" value="Genomic_DNA"/>
</dbReference>
<reference evidence="1" key="1">
    <citation type="submission" date="2020-10" db="EMBL/GenBank/DDBJ databases">
        <authorList>
            <person name="Gilroy R."/>
        </authorList>
    </citation>
    <scope>NUCLEOTIDE SEQUENCE</scope>
    <source>
        <strain evidence="1">D3-1215</strain>
    </source>
</reference>
<accession>A0A9D9HCV0</accession>
<proteinExistence type="predicted"/>
<organism evidence="1 2">
    <name type="scientific">Candidatus Enterocola intestinipullorum</name>
    <dbReference type="NCBI Taxonomy" id="2840783"/>
    <lineage>
        <taxon>Bacteria</taxon>
        <taxon>Pseudomonadati</taxon>
        <taxon>Bacteroidota</taxon>
        <taxon>Bacteroidia</taxon>
        <taxon>Bacteroidales</taxon>
        <taxon>Candidatus Enterocola</taxon>
    </lineage>
</organism>
<name>A0A9D9HCV0_9BACT</name>
<protein>
    <submittedName>
        <fullName evidence="1">Uncharacterized protein</fullName>
    </submittedName>
</protein>
<dbReference type="AlphaFoldDB" id="A0A9D9HCV0"/>
<evidence type="ECO:0000313" key="2">
    <source>
        <dbReference type="Proteomes" id="UP000823637"/>
    </source>
</evidence>
<dbReference type="Proteomes" id="UP000823637">
    <property type="component" value="Unassembled WGS sequence"/>
</dbReference>
<gene>
    <name evidence="1" type="ORF">IAC32_03875</name>
</gene>
<evidence type="ECO:0000313" key="1">
    <source>
        <dbReference type="EMBL" id="MBO8446866.1"/>
    </source>
</evidence>
<sequence length="82" mass="9392">MNGIISLDGLLDFINSLSLDSRNKRWLGEKLIEEACKEEAEAIPSAGRFYGVWKDDDFPDMNADEMAKEIKASRKFKNHIEE</sequence>